<dbReference type="Gene3D" id="2.60.120.10">
    <property type="entry name" value="Jelly Rolls"/>
    <property type="match status" value="1"/>
</dbReference>
<dbReference type="OrthoDB" id="9798585at2"/>
<dbReference type="CDD" id="cd06981">
    <property type="entry name" value="cupin_reut_a1446"/>
    <property type="match status" value="1"/>
</dbReference>
<dbReference type="Pfam" id="PF07883">
    <property type="entry name" value="Cupin_2"/>
    <property type="match status" value="1"/>
</dbReference>
<dbReference type="KEGG" id="srd:SD10_04015"/>
<gene>
    <name evidence="2" type="ORF">SD10_04015</name>
</gene>
<name>A0A0E3V5J0_9BACT</name>
<dbReference type="AlphaFoldDB" id="A0A0E3V5J0"/>
<sequence>MSFPNGIVHNLFASIPSSLPEELVDEVITGKGFRVERIVSKGHISPDGFWYDQDQHEWVLLAKGAARLRIDGVDQPIELSAGMHINLPAHLKHRVEWTKEDEETVWLAIFYQAT</sequence>
<reference evidence="2 3" key="1">
    <citation type="journal article" date="2014" name="Curr. Microbiol.">
        <title>Spirosoma radiotolerans sp. nov., a gamma-radiation-resistant bacterium isolated from gamma ray-irradiated soil.</title>
        <authorList>
            <person name="Lee J.J."/>
            <person name="Srinivasan S."/>
            <person name="Lim S."/>
            <person name="Joe M."/>
            <person name="Im S."/>
            <person name="Bae S.I."/>
            <person name="Park K.R."/>
            <person name="Han J.H."/>
            <person name="Park S.H."/>
            <person name="Joo B.M."/>
            <person name="Park S.J."/>
            <person name="Kim M.K."/>
        </authorList>
    </citation>
    <scope>NUCLEOTIDE SEQUENCE [LARGE SCALE GENOMIC DNA]</scope>
    <source>
        <strain evidence="2 3">DG5A</strain>
    </source>
</reference>
<feature type="domain" description="Cupin type-2" evidence="1">
    <location>
        <begin position="53"/>
        <end position="110"/>
    </location>
</feature>
<evidence type="ECO:0000259" key="1">
    <source>
        <dbReference type="Pfam" id="PF07883"/>
    </source>
</evidence>
<dbReference type="InterPro" id="IPR011051">
    <property type="entry name" value="RmlC_Cupin_sf"/>
</dbReference>
<dbReference type="PATRIC" id="fig|1379870.5.peg.877"/>
<evidence type="ECO:0000313" key="2">
    <source>
        <dbReference type="EMBL" id="AKD54197.1"/>
    </source>
</evidence>
<dbReference type="RefSeq" id="WP_046375796.1">
    <property type="nucleotide sequence ID" value="NZ_CP010429.1"/>
</dbReference>
<dbReference type="HOGENOM" id="CLU_147397_0_1_10"/>
<dbReference type="EMBL" id="CP010429">
    <property type="protein sequence ID" value="AKD54197.1"/>
    <property type="molecule type" value="Genomic_DNA"/>
</dbReference>
<dbReference type="InterPro" id="IPR014710">
    <property type="entry name" value="RmlC-like_jellyroll"/>
</dbReference>
<keyword evidence="3" id="KW-1185">Reference proteome</keyword>
<dbReference type="InterPro" id="IPR013096">
    <property type="entry name" value="Cupin_2"/>
</dbReference>
<dbReference type="Proteomes" id="UP000033054">
    <property type="component" value="Chromosome"/>
</dbReference>
<dbReference type="SUPFAM" id="SSF51182">
    <property type="entry name" value="RmlC-like cupins"/>
    <property type="match status" value="1"/>
</dbReference>
<accession>A0A0E3V5J0</accession>
<organism evidence="2 3">
    <name type="scientific">Spirosoma radiotolerans</name>
    <dbReference type="NCBI Taxonomy" id="1379870"/>
    <lineage>
        <taxon>Bacteria</taxon>
        <taxon>Pseudomonadati</taxon>
        <taxon>Bacteroidota</taxon>
        <taxon>Cytophagia</taxon>
        <taxon>Cytophagales</taxon>
        <taxon>Cytophagaceae</taxon>
        <taxon>Spirosoma</taxon>
    </lineage>
</organism>
<protein>
    <submittedName>
        <fullName evidence="2">Phosphoribosylaminoimidazole carboxylase</fullName>
    </submittedName>
</protein>
<evidence type="ECO:0000313" key="3">
    <source>
        <dbReference type="Proteomes" id="UP000033054"/>
    </source>
</evidence>
<proteinExistence type="predicted"/>